<organism evidence="1 2">
    <name type="scientific">Clonostachys rosea f. rosea IK726</name>
    <dbReference type="NCBI Taxonomy" id="1349383"/>
    <lineage>
        <taxon>Eukaryota</taxon>
        <taxon>Fungi</taxon>
        <taxon>Dikarya</taxon>
        <taxon>Ascomycota</taxon>
        <taxon>Pezizomycotina</taxon>
        <taxon>Sordariomycetes</taxon>
        <taxon>Hypocreomycetidae</taxon>
        <taxon>Hypocreales</taxon>
        <taxon>Bionectriaceae</taxon>
        <taxon>Clonostachys</taxon>
    </lineage>
</organism>
<evidence type="ECO:0000313" key="1">
    <source>
        <dbReference type="EMBL" id="CAG9955465.1"/>
    </source>
</evidence>
<dbReference type="EMBL" id="CADEHS020000589">
    <property type="protein sequence ID" value="CAG9955465.1"/>
    <property type="molecule type" value="Genomic_DNA"/>
</dbReference>
<keyword evidence="2" id="KW-1185">Reference proteome</keyword>
<reference evidence="1" key="2">
    <citation type="submission" date="2021-10" db="EMBL/GenBank/DDBJ databases">
        <authorList>
            <person name="Piombo E."/>
        </authorList>
    </citation>
    <scope>NUCLEOTIDE SEQUENCE</scope>
</reference>
<reference evidence="1" key="1">
    <citation type="submission" date="2020-04" db="EMBL/GenBank/DDBJ databases">
        <authorList>
            <person name="Broberg M."/>
        </authorList>
    </citation>
    <scope>NUCLEOTIDE SEQUENCE</scope>
</reference>
<protein>
    <submittedName>
        <fullName evidence="1">Uncharacterized protein</fullName>
    </submittedName>
</protein>
<proteinExistence type="predicted"/>
<name>A0ACA9UPX6_BIOOC</name>
<comment type="caution">
    <text evidence="1">The sequence shown here is derived from an EMBL/GenBank/DDBJ whole genome shotgun (WGS) entry which is preliminary data.</text>
</comment>
<accession>A0ACA9UPX6</accession>
<dbReference type="Proteomes" id="UP000836387">
    <property type="component" value="Unassembled WGS sequence"/>
</dbReference>
<feature type="non-terminal residue" evidence="1">
    <location>
        <position position="81"/>
    </location>
</feature>
<evidence type="ECO:0000313" key="2">
    <source>
        <dbReference type="Proteomes" id="UP000836387"/>
    </source>
</evidence>
<sequence length="81" mass="9219">MAITSWGEKEFVRDALSMASQVAMLVRELGIGTPEDAPTRDLGWQDWIDKEGRRRTLFVAYVLFSLQCTAFNVPPMILNQE</sequence>
<gene>
    <name evidence="1" type="ORF">CRV2_00019283</name>
</gene>